<dbReference type="Proteomes" id="UP000177025">
    <property type="component" value="Unassembled WGS sequence"/>
</dbReference>
<evidence type="ECO:0000313" key="2">
    <source>
        <dbReference type="Proteomes" id="UP000177025"/>
    </source>
</evidence>
<proteinExistence type="predicted"/>
<evidence type="ECO:0008006" key="3">
    <source>
        <dbReference type="Google" id="ProtNLM"/>
    </source>
</evidence>
<organism evidence="1 2">
    <name type="scientific">candidate division WOR-3 bacterium RBG_13_43_14</name>
    <dbReference type="NCBI Taxonomy" id="1802590"/>
    <lineage>
        <taxon>Bacteria</taxon>
        <taxon>Bacteria division WOR-3</taxon>
    </lineage>
</organism>
<accession>A0A1F4UC14</accession>
<sequence length="283" mass="30974">MQLLILGLISVIGFEHLNVDPVAHRVGLGYGRFGDGYSIYYNPAGLALASSPRYCASYLYYIGDTHFGYAGYENNQLGFALKYFNGGRIKKTDEYGNEYGSFGVNFIDFYFGKGLFIGGIGFGAAIKGVYANIDTLYSIGLGIDIGLLYFLEDPDIQFGLVVRNIGIGVKPYIEESEIFPYELGIGATKLFDFGWLGFDLVKPALSNLGLRVGWGYYLVNNLELKFSYNSILSSIRSGNNGLDFLAGITAGVAVKVRTLTIDYNYSPYFDLGGCHRLSISIGG</sequence>
<protein>
    <recommendedName>
        <fullName evidence="3">PorV/PorQ family protein</fullName>
    </recommendedName>
</protein>
<name>A0A1F4UC14_UNCW3</name>
<gene>
    <name evidence="1" type="ORF">A2Y85_06145</name>
</gene>
<evidence type="ECO:0000313" key="1">
    <source>
        <dbReference type="EMBL" id="OGC41793.1"/>
    </source>
</evidence>
<comment type="caution">
    <text evidence="1">The sequence shown here is derived from an EMBL/GenBank/DDBJ whole genome shotgun (WGS) entry which is preliminary data.</text>
</comment>
<reference evidence="1 2" key="1">
    <citation type="journal article" date="2016" name="Nat. Commun.">
        <title>Thousands of microbial genomes shed light on interconnected biogeochemical processes in an aquifer system.</title>
        <authorList>
            <person name="Anantharaman K."/>
            <person name="Brown C.T."/>
            <person name="Hug L.A."/>
            <person name="Sharon I."/>
            <person name="Castelle C.J."/>
            <person name="Probst A.J."/>
            <person name="Thomas B.C."/>
            <person name="Singh A."/>
            <person name="Wilkins M.J."/>
            <person name="Karaoz U."/>
            <person name="Brodie E.L."/>
            <person name="Williams K.H."/>
            <person name="Hubbard S.S."/>
            <person name="Banfield J.F."/>
        </authorList>
    </citation>
    <scope>NUCLEOTIDE SEQUENCE [LARGE SCALE GENOMIC DNA]</scope>
</reference>
<dbReference type="AlphaFoldDB" id="A0A1F4UC14"/>
<dbReference type="EMBL" id="MEUM01000094">
    <property type="protein sequence ID" value="OGC41793.1"/>
    <property type="molecule type" value="Genomic_DNA"/>
</dbReference>